<name>A0A944GY76_9BACI</name>
<evidence type="ECO:0000313" key="3">
    <source>
        <dbReference type="Proteomes" id="UP000761411"/>
    </source>
</evidence>
<evidence type="ECO:0000259" key="1">
    <source>
        <dbReference type="Pfam" id="PF03235"/>
    </source>
</evidence>
<dbReference type="RefSeq" id="WP_213371730.1">
    <property type="nucleotide sequence ID" value="NZ_QTKX01000003.1"/>
</dbReference>
<comment type="caution">
    <text evidence="2">The sequence shown here is derived from an EMBL/GenBank/DDBJ whole genome shotgun (WGS) entry which is preliminary data.</text>
</comment>
<dbReference type="InterPro" id="IPR004919">
    <property type="entry name" value="GmrSD_N"/>
</dbReference>
<dbReference type="Proteomes" id="UP000761411">
    <property type="component" value="Unassembled WGS sequence"/>
</dbReference>
<dbReference type="PANTHER" id="PTHR35149">
    <property type="entry name" value="SLL5132 PROTEIN"/>
    <property type="match status" value="1"/>
</dbReference>
<dbReference type="EMBL" id="QTKX01000003">
    <property type="protein sequence ID" value="MBS8266424.1"/>
    <property type="molecule type" value="Genomic_DNA"/>
</dbReference>
<gene>
    <name evidence="2" type="ORF">DYI25_18535</name>
</gene>
<sequence length="558" mass="67137">MENNITLKTINELLDSAAFFIPSYQRGYRWDRQQVLNLLDDVYDFMINREKNSSSEFYCLQPVVVRKIQEAEGTVPLYEVIDGQQRLTTIALILTYLNEDPYQLTYETRLNSNEYIWNIREDIDKENHDKNIDFYFFKQAFLTIEEWFQRPRENRRTLKQKFSIALGEEVKVIWYEVAADIEVREVFSRLNIGKIPLTNAELIKALILSKTPEKQKFELANEWDQIERSLREDKLWYFIQPLKAYTNRIEFLFDLYTENVSSRHHDPFYTFYEIQKEEDFQALWLEIKSYLARFKEWFEDRELYHLLGYLTQYKSVANYMSLYDSDSILEKEDFRRALRKEIRSEIKNISLAELSYGDRDKGKIKKVLLLFNILTTLKQKNDEARFPYDRYVKEHWSIEHIHAQNAEGLNTKEQWQAWIKDTIYTLIELNQMNEQPEYSELITALKDGIDDKNFNKDKFTELFNKTLEVTEDHFGSDVHVLENLVLLDRGTNSALSNHFYPVKYRRLKEYDKEGSFIPICTRNTFMKYYSKKVDHFQFWSDQDRNDYLAAIEETLANF</sequence>
<feature type="domain" description="GmrSD restriction endonucleases N-terminal" evidence="1">
    <location>
        <begin position="10"/>
        <end position="207"/>
    </location>
</feature>
<dbReference type="AlphaFoldDB" id="A0A944GY76"/>
<dbReference type="Pfam" id="PF03235">
    <property type="entry name" value="GmrSD_N"/>
    <property type="match status" value="1"/>
</dbReference>
<proteinExistence type="predicted"/>
<keyword evidence="3" id="KW-1185">Reference proteome</keyword>
<dbReference type="PANTHER" id="PTHR35149:SF2">
    <property type="entry name" value="DUF262 DOMAIN-CONTAINING PROTEIN"/>
    <property type="match status" value="1"/>
</dbReference>
<accession>A0A944GY76</accession>
<reference evidence="2 3" key="1">
    <citation type="journal article" date="2021" name="Microorganisms">
        <title>Bacterial Dimethylsulfoniopropionate Biosynthesis in the East China Sea.</title>
        <authorList>
            <person name="Liu J."/>
            <person name="Zhang Y."/>
            <person name="Liu J."/>
            <person name="Zhong H."/>
            <person name="Williams B.T."/>
            <person name="Zheng Y."/>
            <person name="Curson A.R.J."/>
            <person name="Sun C."/>
            <person name="Sun H."/>
            <person name="Song D."/>
            <person name="Wagner Mackenzie B."/>
            <person name="Bermejo Martinez A."/>
            <person name="Todd J.D."/>
            <person name="Zhang X.H."/>
        </authorList>
    </citation>
    <scope>NUCLEOTIDE SEQUENCE [LARGE SCALE GENOMIC DNA]</scope>
    <source>
        <strain evidence="2 3">ESS08</strain>
    </source>
</reference>
<evidence type="ECO:0000313" key="2">
    <source>
        <dbReference type="EMBL" id="MBS8266424.1"/>
    </source>
</evidence>
<organism evidence="2 3">
    <name type="scientific">Mesobacillus boroniphilus</name>
    <dbReference type="NCBI Taxonomy" id="308892"/>
    <lineage>
        <taxon>Bacteria</taxon>
        <taxon>Bacillati</taxon>
        <taxon>Bacillota</taxon>
        <taxon>Bacilli</taxon>
        <taxon>Bacillales</taxon>
        <taxon>Bacillaceae</taxon>
        <taxon>Mesobacillus</taxon>
    </lineage>
</organism>
<protein>
    <submittedName>
        <fullName evidence="2">DUF262 domain-containing protein</fullName>
    </submittedName>
</protein>